<dbReference type="Gene3D" id="3.40.630.30">
    <property type="match status" value="1"/>
</dbReference>
<dbReference type="Pfam" id="PF13673">
    <property type="entry name" value="Acetyltransf_10"/>
    <property type="match status" value="1"/>
</dbReference>
<accession>A0A0M0LH21</accession>
<dbReference type="AlphaFoldDB" id="A0A0M0LH21"/>
<protein>
    <submittedName>
        <fullName evidence="2">Acetyltransferase</fullName>
    </submittedName>
</protein>
<organism evidence="2 3">
    <name type="scientific">Priestia koreensis</name>
    <dbReference type="NCBI Taxonomy" id="284581"/>
    <lineage>
        <taxon>Bacteria</taxon>
        <taxon>Bacillati</taxon>
        <taxon>Bacillota</taxon>
        <taxon>Bacilli</taxon>
        <taxon>Bacillales</taxon>
        <taxon>Bacillaceae</taxon>
        <taxon>Priestia</taxon>
    </lineage>
</organism>
<dbReference type="InterPro" id="IPR000182">
    <property type="entry name" value="GNAT_dom"/>
</dbReference>
<evidence type="ECO:0000259" key="1">
    <source>
        <dbReference type="PROSITE" id="PS51186"/>
    </source>
</evidence>
<feature type="domain" description="N-acetyltransferase" evidence="1">
    <location>
        <begin position="1"/>
        <end position="140"/>
    </location>
</feature>
<comment type="caution">
    <text evidence="2">The sequence shown here is derived from an EMBL/GenBank/DDBJ whole genome shotgun (WGS) entry which is preliminary data.</text>
</comment>
<dbReference type="OrthoDB" id="9796171at2"/>
<dbReference type="InterPro" id="IPR039143">
    <property type="entry name" value="GNPNAT1-like"/>
</dbReference>
<reference evidence="3" key="1">
    <citation type="submission" date="2015-08" db="EMBL/GenBank/DDBJ databases">
        <title>Fjat-14210 dsm16467.</title>
        <authorList>
            <person name="Liu B."/>
            <person name="Wang J."/>
            <person name="Zhu Y."/>
            <person name="Liu G."/>
            <person name="Chen Q."/>
            <person name="Chen Z."/>
            <person name="Lan J."/>
            <person name="Che J."/>
            <person name="Ge C."/>
            <person name="Shi H."/>
            <person name="Pan Z."/>
            <person name="Liu X."/>
        </authorList>
    </citation>
    <scope>NUCLEOTIDE SEQUENCE [LARGE SCALE GENOMIC DNA]</scope>
    <source>
        <strain evidence="3">DSM 16467</strain>
    </source>
</reference>
<dbReference type="PANTHER" id="PTHR13355">
    <property type="entry name" value="GLUCOSAMINE 6-PHOSPHATE N-ACETYLTRANSFERASE"/>
    <property type="match status" value="1"/>
</dbReference>
<dbReference type="Proteomes" id="UP000037558">
    <property type="component" value="Unassembled WGS sequence"/>
</dbReference>
<keyword evidence="3" id="KW-1185">Reference proteome</keyword>
<dbReference type="RefSeq" id="WP_053399505.1">
    <property type="nucleotide sequence ID" value="NZ_CP061868.1"/>
</dbReference>
<gene>
    <name evidence="2" type="ORF">AMD01_00920</name>
</gene>
<dbReference type="PANTHER" id="PTHR13355:SF11">
    <property type="entry name" value="GLUCOSAMINE 6-PHOSPHATE N-ACETYLTRANSFERASE"/>
    <property type="match status" value="1"/>
</dbReference>
<sequence>MKIITARTQQQQDDAYFVRKTVFVEEQGVPAELEIDQHDKTAVHIVAYDNERPVGAGRFRIVDGYGKVERVCVLSSHRKDGVGKQLMLKMQEVAKEQGVPKLKLNAQTHAEGFYKHLGYETVSDEFLDAGMPHVTMIKEL</sequence>
<proteinExistence type="predicted"/>
<dbReference type="PATRIC" id="fig|284581.3.peg.431"/>
<evidence type="ECO:0000313" key="3">
    <source>
        <dbReference type="Proteomes" id="UP000037558"/>
    </source>
</evidence>
<evidence type="ECO:0000313" key="2">
    <source>
        <dbReference type="EMBL" id="KOO50354.1"/>
    </source>
</evidence>
<dbReference type="CDD" id="cd04301">
    <property type="entry name" value="NAT_SF"/>
    <property type="match status" value="1"/>
</dbReference>
<dbReference type="PROSITE" id="PS51186">
    <property type="entry name" value="GNAT"/>
    <property type="match status" value="1"/>
</dbReference>
<dbReference type="InterPro" id="IPR016181">
    <property type="entry name" value="Acyl_CoA_acyltransferase"/>
</dbReference>
<name>A0A0M0LH21_9BACI</name>
<dbReference type="EMBL" id="LILC01000002">
    <property type="protein sequence ID" value="KOO50354.1"/>
    <property type="molecule type" value="Genomic_DNA"/>
</dbReference>
<keyword evidence="2" id="KW-0808">Transferase</keyword>
<dbReference type="SUPFAM" id="SSF55729">
    <property type="entry name" value="Acyl-CoA N-acyltransferases (Nat)"/>
    <property type="match status" value="1"/>
</dbReference>
<dbReference type="GO" id="GO:0004343">
    <property type="term" value="F:glucosamine 6-phosphate N-acetyltransferase activity"/>
    <property type="evidence" value="ECO:0007669"/>
    <property type="project" value="TreeGrafter"/>
</dbReference>
<dbReference type="STRING" id="284581.AMD01_00920"/>